<name>A0A1I8FR66_9PLAT</name>
<evidence type="ECO:0000313" key="3">
    <source>
        <dbReference type="WBParaSite" id="maker-unitig_45196-snap-gene-0.2-mRNA-1"/>
    </source>
</evidence>
<organism evidence="2 3">
    <name type="scientific">Macrostomum lignano</name>
    <dbReference type="NCBI Taxonomy" id="282301"/>
    <lineage>
        <taxon>Eukaryota</taxon>
        <taxon>Metazoa</taxon>
        <taxon>Spiralia</taxon>
        <taxon>Lophotrochozoa</taxon>
        <taxon>Platyhelminthes</taxon>
        <taxon>Rhabditophora</taxon>
        <taxon>Macrostomorpha</taxon>
        <taxon>Macrostomida</taxon>
        <taxon>Macrostomidae</taxon>
        <taxon>Macrostomum</taxon>
    </lineage>
</organism>
<feature type="region of interest" description="Disordered" evidence="1">
    <location>
        <begin position="161"/>
        <end position="200"/>
    </location>
</feature>
<dbReference type="Proteomes" id="UP000095280">
    <property type="component" value="Unplaced"/>
</dbReference>
<sequence length="200" mass="22383">AAQAAASPHDIQMKLVAKLQPVEVEVKIETDRQQRATPLHLGDAGLNAGALRLHQLVGDFGRPLLDASPMWTVGFRCGEAREATERQPRRPAGPQQRRRRRAAEAGVFCSHFSFSIGHNLLNLCFAKWPQAEITDTDGRAQNPGLARRALKMTNWWQPPPPLPDWPEEPLLGTDFGFEEVQPQPPQQPLILPRFSKRLPD</sequence>
<evidence type="ECO:0000313" key="2">
    <source>
        <dbReference type="Proteomes" id="UP000095280"/>
    </source>
</evidence>
<dbReference type="AlphaFoldDB" id="A0A1I8FR66"/>
<accession>A0A1I8FR66</accession>
<protein>
    <submittedName>
        <fullName evidence="3">YbaB/EbfC family DNA-binding protein</fullName>
    </submittedName>
</protein>
<keyword evidence="2" id="KW-1185">Reference proteome</keyword>
<proteinExistence type="predicted"/>
<dbReference type="WBParaSite" id="maker-unitig_45196-snap-gene-0.2-mRNA-1">
    <property type="protein sequence ID" value="maker-unitig_45196-snap-gene-0.2-mRNA-1"/>
    <property type="gene ID" value="maker-unitig_45196-snap-gene-0.2"/>
</dbReference>
<reference evidence="3" key="1">
    <citation type="submission" date="2016-11" db="UniProtKB">
        <authorList>
            <consortium name="WormBaseParasite"/>
        </authorList>
    </citation>
    <scope>IDENTIFICATION</scope>
</reference>
<evidence type="ECO:0000256" key="1">
    <source>
        <dbReference type="SAM" id="MobiDB-lite"/>
    </source>
</evidence>